<keyword evidence="4" id="KW-0288">FMN</keyword>
<evidence type="ECO:0000256" key="1">
    <source>
        <dbReference type="ARBA" id="ARBA00003535"/>
    </source>
</evidence>
<sequence>MELKPLKIGDLTARIPIIQGGMGVGVSLSRLAGNVAACGGVGIISTAQIGYREEGFESNPIESNLRAIANEIKKARQIAKDGIVGVNIMVATKRYAEYVKAAVKSGVDLIISGAGLPTMLPELVKDSKTKIAPIVSTIKSASVILKMWERKSGRLPDLVVIEGPRAGGHLGFSLDQLENFTPEVYEEEIKGIIGVVKGYAKKYETHIPVVVAGGIYTRADIDHALKLGADGVQMGTRFVTTFECDASDEYKQTYLNASKEDIAIVKSPVGMPGRAIINDFMEHPKPGIGINGKCLKCLERCNPATIPYCITRALINAAKGNTEDALLFCGDNAYRADKLEHVKDIMDELTK</sequence>
<dbReference type="EMBL" id="QGQD01000112">
    <property type="protein sequence ID" value="TLC97707.1"/>
    <property type="molecule type" value="Genomic_DNA"/>
</dbReference>
<keyword evidence="6" id="KW-0503">Monooxygenase</keyword>
<proteinExistence type="predicted"/>
<organism evidence="6 7">
    <name type="scientific">Robinsoniella peoriensis</name>
    <dbReference type="NCBI Taxonomy" id="180332"/>
    <lineage>
        <taxon>Bacteria</taxon>
        <taxon>Bacillati</taxon>
        <taxon>Bacillota</taxon>
        <taxon>Clostridia</taxon>
        <taxon>Lachnospirales</taxon>
        <taxon>Lachnospiraceae</taxon>
        <taxon>Robinsoniella</taxon>
    </lineage>
</organism>
<dbReference type="AlphaFoldDB" id="A0A4V6HR57"/>
<dbReference type="PANTHER" id="PTHR32332">
    <property type="entry name" value="2-NITROPROPANE DIOXYGENASE"/>
    <property type="match status" value="1"/>
</dbReference>
<protein>
    <recommendedName>
        <fullName evidence="2">Probable nitronate monooxygenase</fullName>
    </recommendedName>
</protein>
<evidence type="ECO:0000256" key="3">
    <source>
        <dbReference type="ARBA" id="ARBA00022630"/>
    </source>
</evidence>
<name>A0A4V6HR57_9FIRM</name>
<dbReference type="SUPFAM" id="SSF51412">
    <property type="entry name" value="Inosine monophosphate dehydrogenase (IMPDH)"/>
    <property type="match status" value="1"/>
</dbReference>
<dbReference type="InterPro" id="IPR013785">
    <property type="entry name" value="Aldolase_TIM"/>
</dbReference>
<evidence type="ECO:0000256" key="4">
    <source>
        <dbReference type="ARBA" id="ARBA00022643"/>
    </source>
</evidence>
<keyword evidence="5 6" id="KW-0560">Oxidoreductase</keyword>
<accession>A0A4V6HR57</accession>
<dbReference type="Gene3D" id="3.20.20.70">
    <property type="entry name" value="Aldolase class I"/>
    <property type="match status" value="1"/>
</dbReference>
<gene>
    <name evidence="6" type="ORF">DSM106044_05505</name>
</gene>
<evidence type="ECO:0000313" key="7">
    <source>
        <dbReference type="Proteomes" id="UP000306509"/>
    </source>
</evidence>
<comment type="function">
    <text evidence="1">Nitronate monooxygenase that uses molecular oxygen to catalyze the oxidative denitrification of alkyl nitronates. Acts on propionate 3-nitronate (P3N), the presumed physiological substrate. Probably functions in the detoxification of P3N, a metabolic poison produced by plants and fungi as a defense mechanism.</text>
</comment>
<evidence type="ECO:0000256" key="5">
    <source>
        <dbReference type="ARBA" id="ARBA00023002"/>
    </source>
</evidence>
<keyword evidence="7" id="KW-1185">Reference proteome</keyword>
<dbReference type="InterPro" id="IPR004136">
    <property type="entry name" value="NMO"/>
</dbReference>
<dbReference type="Pfam" id="PF03060">
    <property type="entry name" value="NMO"/>
    <property type="match status" value="1"/>
</dbReference>
<dbReference type="CDD" id="cd04730">
    <property type="entry name" value="NPD_like"/>
    <property type="match status" value="1"/>
</dbReference>
<reference evidence="6 7" key="1">
    <citation type="journal article" date="2019" name="Anaerobe">
        <title>Detection of Robinsoniella peoriensis in multiple bone samples of a trauma patient.</title>
        <authorList>
            <person name="Schrottner P."/>
            <person name="Hartwich K."/>
            <person name="Bunk B."/>
            <person name="Schober I."/>
            <person name="Helbig S."/>
            <person name="Rudolph W.W."/>
            <person name="Gunzer F."/>
        </authorList>
    </citation>
    <scope>NUCLEOTIDE SEQUENCE [LARGE SCALE GENOMIC DNA]</scope>
    <source>
        <strain evidence="6 7">DSM 106044</strain>
    </source>
</reference>
<evidence type="ECO:0000313" key="6">
    <source>
        <dbReference type="EMBL" id="TLC97707.1"/>
    </source>
</evidence>
<comment type="caution">
    <text evidence="6">The sequence shown here is derived from an EMBL/GenBank/DDBJ whole genome shotgun (WGS) entry which is preliminary data.</text>
</comment>
<dbReference type="PANTHER" id="PTHR32332:SF18">
    <property type="entry name" value="2-NITROPROPANE DIOXYGENASE"/>
    <property type="match status" value="1"/>
</dbReference>
<evidence type="ECO:0000256" key="2">
    <source>
        <dbReference type="ARBA" id="ARBA00013457"/>
    </source>
</evidence>
<keyword evidence="3" id="KW-0285">Flavoprotein</keyword>
<dbReference type="RefSeq" id="WP_138004160.1">
    <property type="nucleotide sequence ID" value="NZ_QGQD01000112.1"/>
</dbReference>
<dbReference type="GO" id="GO:0018580">
    <property type="term" value="F:nitronate monooxygenase activity"/>
    <property type="evidence" value="ECO:0007669"/>
    <property type="project" value="InterPro"/>
</dbReference>
<dbReference type="STRING" id="180332.GCA_000797495_05382"/>
<dbReference type="Proteomes" id="UP000306509">
    <property type="component" value="Unassembled WGS sequence"/>
</dbReference>